<gene>
    <name evidence="2" type="ORF">WH87_05835</name>
</gene>
<dbReference type="PANTHER" id="PTHR33164">
    <property type="entry name" value="TRANSCRIPTIONAL REGULATOR, MARR FAMILY"/>
    <property type="match status" value="1"/>
</dbReference>
<dbReference type="EMBL" id="LANJ01000011">
    <property type="protein sequence ID" value="KKC39668.1"/>
    <property type="molecule type" value="Genomic_DNA"/>
</dbReference>
<dbReference type="InterPro" id="IPR039422">
    <property type="entry name" value="MarR/SlyA-like"/>
</dbReference>
<proteinExistence type="predicted"/>
<evidence type="ECO:0000313" key="2">
    <source>
        <dbReference type="EMBL" id="KKC39668.1"/>
    </source>
</evidence>
<dbReference type="PANTHER" id="PTHR33164:SF57">
    <property type="entry name" value="MARR-FAMILY TRANSCRIPTIONAL REGULATOR"/>
    <property type="match status" value="1"/>
</dbReference>
<dbReference type="SUPFAM" id="SSF46785">
    <property type="entry name" value="Winged helix' DNA-binding domain"/>
    <property type="match status" value="1"/>
</dbReference>
<dbReference type="GO" id="GO:0006950">
    <property type="term" value="P:response to stress"/>
    <property type="evidence" value="ECO:0007669"/>
    <property type="project" value="TreeGrafter"/>
</dbReference>
<sequence length="204" mass="22339">MSNADINALMRKAGIPEETVDAAMAIDALLQNWRRRSQRRELGHRALIDLKINLELPQLDVLFSIEAPLDENGIQAPGETMVATVAERLGIDPSRASRIVSDLVDAGYARRAVSQADARRTIIELTEAGKTIVASVRAYKFLIMGDFLNSWSNEELTAFLPLLRRFGHWSDHTELGAEKFSDDIAALAAKIAADAPNSAAKETA</sequence>
<dbReference type="SMART" id="SM00347">
    <property type="entry name" value="HTH_MARR"/>
    <property type="match status" value="1"/>
</dbReference>
<dbReference type="OrthoDB" id="7774677at2"/>
<protein>
    <recommendedName>
        <fullName evidence="1">HTH marR-type domain-containing protein</fullName>
    </recommendedName>
</protein>
<evidence type="ECO:0000259" key="1">
    <source>
        <dbReference type="PROSITE" id="PS50995"/>
    </source>
</evidence>
<dbReference type="PRINTS" id="PR00598">
    <property type="entry name" value="HTHMARR"/>
</dbReference>
<dbReference type="GO" id="GO:0003700">
    <property type="term" value="F:DNA-binding transcription factor activity"/>
    <property type="evidence" value="ECO:0007669"/>
    <property type="project" value="InterPro"/>
</dbReference>
<dbReference type="Proteomes" id="UP000033411">
    <property type="component" value="Unassembled WGS sequence"/>
</dbReference>
<comment type="caution">
    <text evidence="2">The sequence shown here is derived from an EMBL/GenBank/DDBJ whole genome shotgun (WGS) entry which is preliminary data.</text>
</comment>
<keyword evidence="3" id="KW-1185">Reference proteome</keyword>
<dbReference type="InterPro" id="IPR000835">
    <property type="entry name" value="HTH_MarR-typ"/>
</dbReference>
<dbReference type="STRING" id="1293439.WH87_05835"/>
<accession>A0A0F5QG45</accession>
<dbReference type="PATRIC" id="fig|1293439.3.peg.733"/>
<dbReference type="AlphaFoldDB" id="A0A0F5QG45"/>
<dbReference type="RefSeq" id="WP_046138104.1">
    <property type="nucleotide sequence ID" value="NZ_LANJ01000011.1"/>
</dbReference>
<dbReference type="Pfam" id="PF12802">
    <property type="entry name" value="MarR_2"/>
    <property type="match status" value="1"/>
</dbReference>
<name>A0A0F5QG45_9HYPH</name>
<dbReference type="InterPro" id="IPR036388">
    <property type="entry name" value="WH-like_DNA-bd_sf"/>
</dbReference>
<feature type="domain" description="HTH marR-type" evidence="1">
    <location>
        <begin position="26"/>
        <end position="168"/>
    </location>
</feature>
<dbReference type="Gene3D" id="1.10.10.10">
    <property type="entry name" value="Winged helix-like DNA-binding domain superfamily/Winged helix DNA-binding domain"/>
    <property type="match status" value="1"/>
</dbReference>
<reference evidence="2 3" key="1">
    <citation type="submission" date="2015-03" db="EMBL/GenBank/DDBJ databases">
        <authorList>
            <person name="Lepp D."/>
            <person name="Hassan Y.I."/>
            <person name="Li X.-Z."/>
            <person name="Zhou T."/>
        </authorList>
    </citation>
    <scope>NUCLEOTIDE SEQUENCE [LARGE SCALE GENOMIC DNA]</scope>
    <source>
        <strain evidence="2 3">E84</strain>
    </source>
</reference>
<organism evidence="2 3">
    <name type="scientific">Devosia epidermidihirudinis</name>
    <dbReference type="NCBI Taxonomy" id="1293439"/>
    <lineage>
        <taxon>Bacteria</taxon>
        <taxon>Pseudomonadati</taxon>
        <taxon>Pseudomonadota</taxon>
        <taxon>Alphaproteobacteria</taxon>
        <taxon>Hyphomicrobiales</taxon>
        <taxon>Devosiaceae</taxon>
        <taxon>Devosia</taxon>
    </lineage>
</organism>
<evidence type="ECO:0000313" key="3">
    <source>
        <dbReference type="Proteomes" id="UP000033411"/>
    </source>
</evidence>
<dbReference type="PROSITE" id="PS50995">
    <property type="entry name" value="HTH_MARR_2"/>
    <property type="match status" value="1"/>
</dbReference>
<dbReference type="InterPro" id="IPR036390">
    <property type="entry name" value="WH_DNA-bd_sf"/>
</dbReference>